<proteinExistence type="predicted"/>
<dbReference type="STRING" id="1082479.SAMN05216241_102491"/>
<dbReference type="GO" id="GO:0030488">
    <property type="term" value="P:tRNA methylation"/>
    <property type="evidence" value="ECO:0007669"/>
    <property type="project" value="TreeGrafter"/>
</dbReference>
<feature type="domain" description="Ribosomal RNA large subunit methyltransferase K/L-like methyltransferase" evidence="2">
    <location>
        <begin position="175"/>
        <end position="332"/>
    </location>
</feature>
<dbReference type="Proteomes" id="UP000199415">
    <property type="component" value="Unassembled WGS sequence"/>
</dbReference>
<dbReference type="GO" id="GO:0016423">
    <property type="term" value="F:tRNA (guanine) methyltransferase activity"/>
    <property type="evidence" value="ECO:0007669"/>
    <property type="project" value="TreeGrafter"/>
</dbReference>
<dbReference type="PANTHER" id="PTHR14911">
    <property type="entry name" value="THUMP DOMAIN-CONTAINING"/>
    <property type="match status" value="1"/>
</dbReference>
<reference evidence="3 4" key="1">
    <citation type="submission" date="2016-10" db="EMBL/GenBank/DDBJ databases">
        <authorList>
            <person name="de Groot N.N."/>
        </authorList>
    </citation>
    <scope>NUCLEOTIDE SEQUENCE [LARGE SCALE GENOMIC DNA]</scope>
    <source>
        <strain evidence="3 4">DSM 25584</strain>
    </source>
</reference>
<protein>
    <submittedName>
        <fullName evidence="3">Putative RNA methylase family UPF0020</fullName>
    </submittedName>
</protein>
<dbReference type="Pfam" id="PF01170">
    <property type="entry name" value="UPF0020"/>
    <property type="match status" value="1"/>
</dbReference>
<dbReference type="PANTHER" id="PTHR14911:SF13">
    <property type="entry name" value="TRNA (GUANINE(6)-N2)-METHYLTRANSFERASE THUMP3"/>
    <property type="match status" value="1"/>
</dbReference>
<dbReference type="SUPFAM" id="SSF53335">
    <property type="entry name" value="S-adenosyl-L-methionine-dependent methyltransferases"/>
    <property type="match status" value="1"/>
</dbReference>
<feature type="compositionally biased region" description="Basic residues" evidence="1">
    <location>
        <begin position="1"/>
        <end position="10"/>
    </location>
</feature>
<organism evidence="3 4">
    <name type="scientific">Limimonas halophila</name>
    <dbReference type="NCBI Taxonomy" id="1082479"/>
    <lineage>
        <taxon>Bacteria</taxon>
        <taxon>Pseudomonadati</taxon>
        <taxon>Pseudomonadota</taxon>
        <taxon>Alphaproteobacteria</taxon>
        <taxon>Rhodospirillales</taxon>
        <taxon>Rhodovibrionaceae</taxon>
        <taxon>Limimonas</taxon>
    </lineage>
</organism>
<evidence type="ECO:0000313" key="3">
    <source>
        <dbReference type="EMBL" id="SDF83151.1"/>
    </source>
</evidence>
<feature type="region of interest" description="Disordered" evidence="1">
    <location>
        <begin position="1"/>
        <end position="20"/>
    </location>
</feature>
<keyword evidence="3" id="KW-0489">Methyltransferase</keyword>
<dbReference type="CDD" id="cd02440">
    <property type="entry name" value="AdoMet_MTases"/>
    <property type="match status" value="1"/>
</dbReference>
<dbReference type="InterPro" id="IPR029063">
    <property type="entry name" value="SAM-dependent_MTases_sf"/>
</dbReference>
<dbReference type="RefSeq" id="WP_090019091.1">
    <property type="nucleotide sequence ID" value="NZ_FNCE01000002.1"/>
</dbReference>
<name>A0A1G7PAA8_9PROT</name>
<dbReference type="OrthoDB" id="9809404at2"/>
<dbReference type="AlphaFoldDB" id="A0A1G7PAA8"/>
<dbReference type="EMBL" id="FNCE01000002">
    <property type="protein sequence ID" value="SDF83151.1"/>
    <property type="molecule type" value="Genomic_DNA"/>
</dbReference>
<sequence>MTRPRTRSRSSKGEAPAQSPDALLLRCAPGLARVLRAEGRYTGVLPPKARVDFLWQRNHDLLFLPKPPRFPRADELRVAEEVHRVLAFGRYKVSAHQLDQLAQGLKRRGKRWRIAVSVDGKQFNRFDMGRWLSKELGRRGLRIDESAGATVFVFCVEAAYYICVREREAAAVRGRDKRRAEREGSLPPTIAAALAFQGKPKDRDVILDPVCGSGTLLAEAGAYAPEAELYGMDTDRRAVKTARRNLAHLANTSVEPGDARELDLPDGAVTLTLANLPFGKQFGDADGTPALYRGVLAEIARTAAAKGWRGVILAGDGEILSEAAEAAGLAISRQFTVRVRGEPASMALLERAS</sequence>
<keyword evidence="3" id="KW-0808">Transferase</keyword>
<keyword evidence="4" id="KW-1185">Reference proteome</keyword>
<gene>
    <name evidence="3" type="ORF">SAMN05216241_102491</name>
</gene>
<dbReference type="InterPro" id="IPR000241">
    <property type="entry name" value="RlmKL-like_Mtase"/>
</dbReference>
<dbReference type="Gene3D" id="3.40.50.150">
    <property type="entry name" value="Vaccinia Virus protein VP39"/>
    <property type="match status" value="1"/>
</dbReference>
<evidence type="ECO:0000313" key="4">
    <source>
        <dbReference type="Proteomes" id="UP000199415"/>
    </source>
</evidence>
<evidence type="ECO:0000259" key="2">
    <source>
        <dbReference type="Pfam" id="PF01170"/>
    </source>
</evidence>
<accession>A0A1G7PAA8</accession>
<evidence type="ECO:0000256" key="1">
    <source>
        <dbReference type="SAM" id="MobiDB-lite"/>
    </source>
</evidence>